<sequence length="443" mass="50497">MNTNAPEDVIIVLAHDSRIHLHSGTLTRNSAFFASQLTEANAIKLSKQARDANIYHRWMLELRTMPTDEDPAGILERVKLNTSGDRLDGRLGPVWNLNGLPTPKIFEQYKTILYAFYTSTVEISSKTMEGALDDSVGLIYIAEYLGCVPMVAKPVEVALVRHGQALYRAIAKMPVAWLNMASRIKSELIFKEAMVHLAGNWRVLKTSSSKLEPQTRELVLKHHRELGRRSRKLELMLMSNYPGGICAPVEHRPIKCEEYAREILVWIALGWFRHWFGQQIINEKGYHGLDGGYGLYKQIHAAGDAYMDRSIINQFNEKFPMTKKAINVLENHLLEIKEAFKGIVSQTGIMENELHLDTGQYEVRYLTCARFDHAELPWLKEQVPLEPPVGGQKRGRIPGGNEIIRHTLDAARRLQDQNQMQLDEEIVDGEDGDEFCKVRQRTE</sequence>
<reference evidence="1 2" key="1">
    <citation type="journal article" date="2018" name="Front. Microbiol.">
        <title>Genome-Wide Analysis of Corynespora cassiicola Leaf Fall Disease Putative Effectors.</title>
        <authorList>
            <person name="Lopez D."/>
            <person name="Ribeiro S."/>
            <person name="Label P."/>
            <person name="Fumanal B."/>
            <person name="Venisse J.S."/>
            <person name="Kohler A."/>
            <person name="de Oliveira R.R."/>
            <person name="Labutti K."/>
            <person name="Lipzen A."/>
            <person name="Lail K."/>
            <person name="Bauer D."/>
            <person name="Ohm R.A."/>
            <person name="Barry K.W."/>
            <person name="Spatafora J."/>
            <person name="Grigoriev I.V."/>
            <person name="Martin F.M."/>
            <person name="Pujade-Renaud V."/>
        </authorList>
    </citation>
    <scope>NUCLEOTIDE SEQUENCE [LARGE SCALE GENOMIC DNA]</scope>
    <source>
        <strain evidence="1 2">Philippines</strain>
    </source>
</reference>
<accession>A0A2T2N3Q4</accession>
<dbReference type="EMBL" id="KZ678151">
    <property type="protein sequence ID" value="PSN60077.1"/>
    <property type="molecule type" value="Genomic_DNA"/>
</dbReference>
<evidence type="ECO:0000313" key="2">
    <source>
        <dbReference type="Proteomes" id="UP000240883"/>
    </source>
</evidence>
<dbReference type="PANTHER" id="PTHR38119">
    <property type="entry name" value="BTB DOMAIN-CONTAINING PROTEIN-RELATED"/>
    <property type="match status" value="1"/>
</dbReference>
<protein>
    <recommendedName>
        <fullName evidence="3">BTB domain-containing protein</fullName>
    </recommendedName>
</protein>
<proteinExistence type="predicted"/>
<dbReference type="STRING" id="1448308.A0A2T2N3Q4"/>
<keyword evidence="2" id="KW-1185">Reference proteome</keyword>
<gene>
    <name evidence="1" type="ORF">BS50DRAFT_656304</name>
</gene>
<dbReference type="OrthoDB" id="2129688at2759"/>
<evidence type="ECO:0008006" key="3">
    <source>
        <dbReference type="Google" id="ProtNLM"/>
    </source>
</evidence>
<dbReference type="AlphaFoldDB" id="A0A2T2N3Q4"/>
<organism evidence="1 2">
    <name type="scientific">Corynespora cassiicola Philippines</name>
    <dbReference type="NCBI Taxonomy" id="1448308"/>
    <lineage>
        <taxon>Eukaryota</taxon>
        <taxon>Fungi</taxon>
        <taxon>Dikarya</taxon>
        <taxon>Ascomycota</taxon>
        <taxon>Pezizomycotina</taxon>
        <taxon>Dothideomycetes</taxon>
        <taxon>Pleosporomycetidae</taxon>
        <taxon>Pleosporales</taxon>
        <taxon>Corynesporascaceae</taxon>
        <taxon>Corynespora</taxon>
    </lineage>
</organism>
<evidence type="ECO:0000313" key="1">
    <source>
        <dbReference type="EMBL" id="PSN60077.1"/>
    </source>
</evidence>
<dbReference type="PANTHER" id="PTHR38119:SF2">
    <property type="entry name" value="TRANSCRIPTION FACTOR DOMAIN-CONTAINING PROTEIN"/>
    <property type="match status" value="1"/>
</dbReference>
<name>A0A2T2N3Q4_CORCC</name>
<dbReference type="Proteomes" id="UP000240883">
    <property type="component" value="Unassembled WGS sequence"/>
</dbReference>